<evidence type="ECO:0000313" key="3">
    <source>
        <dbReference type="Proteomes" id="UP000463388"/>
    </source>
</evidence>
<evidence type="ECO:0000313" key="2">
    <source>
        <dbReference type="EMBL" id="MVX60331.1"/>
    </source>
</evidence>
<organism evidence="2 3">
    <name type="scientific">Adlercreutzia mucosicola</name>
    <dbReference type="NCBI Taxonomy" id="580026"/>
    <lineage>
        <taxon>Bacteria</taxon>
        <taxon>Bacillati</taxon>
        <taxon>Actinomycetota</taxon>
        <taxon>Coriobacteriia</taxon>
        <taxon>Eggerthellales</taxon>
        <taxon>Eggerthellaceae</taxon>
        <taxon>Adlercreutzia</taxon>
    </lineage>
</organism>
<accession>A0A6N8JKB8</accession>
<keyword evidence="3" id="KW-1185">Reference proteome</keyword>
<evidence type="ECO:0000256" key="1">
    <source>
        <dbReference type="SAM" id="Phobius"/>
    </source>
</evidence>
<sequence length="166" mass="18512">MRKSNWLVAAVAALSCAVLLGLWFQLGFNHVDDPLDLVIAIVWWVVVAGVIGAIMWAEHRRREKMRLAFVGTGVVYNPERGLVLVEEDDSELDALQETLQGMSYPTKIVELADHVRPAFNWVVRSQRFENNGDVWVGEVLPAHDPDAQAVRFSGRDELAQLIGHAG</sequence>
<protein>
    <submittedName>
        <fullName evidence="2">Uncharacterized protein</fullName>
    </submittedName>
</protein>
<dbReference type="Proteomes" id="UP000463388">
    <property type="component" value="Unassembled WGS sequence"/>
</dbReference>
<proteinExistence type="predicted"/>
<dbReference type="EMBL" id="WSRR01000003">
    <property type="protein sequence ID" value="MVX60331.1"/>
    <property type="molecule type" value="Genomic_DNA"/>
</dbReference>
<keyword evidence="1" id="KW-1133">Transmembrane helix</keyword>
<keyword evidence="1" id="KW-0812">Transmembrane</keyword>
<keyword evidence="1" id="KW-0472">Membrane</keyword>
<dbReference type="PROSITE" id="PS51257">
    <property type="entry name" value="PROKAR_LIPOPROTEIN"/>
    <property type="match status" value="1"/>
</dbReference>
<reference evidence="2 3" key="1">
    <citation type="submission" date="2019-12" db="EMBL/GenBank/DDBJ databases">
        <title>Microbes associate with the intestines of laboratory mice.</title>
        <authorList>
            <person name="Navarre W."/>
            <person name="Wong E."/>
        </authorList>
    </citation>
    <scope>NUCLEOTIDE SEQUENCE [LARGE SCALE GENOMIC DNA]</scope>
    <source>
        <strain evidence="2 3">NM66_B29</strain>
    </source>
</reference>
<dbReference type="AlphaFoldDB" id="A0A6N8JKB8"/>
<feature type="transmembrane region" description="Helical" evidence="1">
    <location>
        <begin position="37"/>
        <end position="57"/>
    </location>
</feature>
<comment type="caution">
    <text evidence="2">The sequence shown here is derived from an EMBL/GenBank/DDBJ whole genome shotgun (WGS) entry which is preliminary data.</text>
</comment>
<dbReference type="OrthoDB" id="3196632at2"/>
<gene>
    <name evidence="2" type="ORF">GKZ27_02480</name>
</gene>
<name>A0A6N8JKB8_9ACTN</name>
<dbReference type="RefSeq" id="WP_160344805.1">
    <property type="nucleotide sequence ID" value="NZ_WSRR01000003.1"/>
</dbReference>